<keyword evidence="9" id="KW-1185">Reference proteome</keyword>
<dbReference type="Pfam" id="PF00628">
    <property type="entry name" value="PHD"/>
    <property type="match status" value="1"/>
</dbReference>
<dbReference type="OrthoDB" id="436852at2759"/>
<dbReference type="CDD" id="cd15489">
    <property type="entry name" value="PHD_SF"/>
    <property type="match status" value="1"/>
</dbReference>
<dbReference type="Proteomes" id="UP000179807">
    <property type="component" value="Unassembled WGS sequence"/>
</dbReference>
<sequence length="663" mass="74789">MMQPLVLPIIHATQNTPLREAPLPEHSRTPLQKMQTLPLTRRASDPNICNSIRRQQLPQVFVPPQHRIQPPNARSERNELYKLPSVMPNIIPRPQTPALEIDAPPPEMFVDTESGRYGIRCICGNQVNEGLMIQCSKCGFWVHAICVNIARAQSTDTYLCPFCKRRPLRCKCGDARKYDEPMIQCPKCKYWAHKRCLLLGYGRNPPNYACQNCGGYISVLPPLGMTPESGVSNITAFITSNKTTLIQQIPEGPFRNSVISDLNKGEINLYDTMTRYFSLFFEPIFAEDPDFWRIFTKIMVELLGCTEKAIFDSLDFLANQFLYKPMPETPPLFVALNKFSMSERASLILEDPSILPQLPRFDKPNGTPPVKLVKKGQTMGIFTENNIDENGFICEIPGFLCYYTEMDTSEGLLKRWISIPNSDFVIDTDTDKTCFTLCPSIRRSFFYNCTPKIMVMNTGEVRVILVAHRMKGPNIHESSSKSFKKGPAILAGSELFLPLDSDLPYIVQQSEWRQKKTRGGRHSSSKTNSSSNSSHSNNPTSSSSTHNNNQHSNAHNLHSNSQMQKENSSKDGSTSGGSTKDGTSGRQHAHITRSMEKAKNDMRPAVPCLLSLFYDSSAPPLPLQVLTEEEVKIKDRVREKTIKSKSRISTRRSTRHIDDDDSE</sequence>
<dbReference type="SUPFAM" id="SSF57903">
    <property type="entry name" value="FYVE/PHD zinc finger"/>
    <property type="match status" value="2"/>
</dbReference>
<evidence type="ECO:0000256" key="3">
    <source>
        <dbReference type="ARBA" id="ARBA00022833"/>
    </source>
</evidence>
<dbReference type="Gene3D" id="3.30.40.10">
    <property type="entry name" value="Zinc/RING finger domain, C3HC4 (zinc finger)"/>
    <property type="match status" value="2"/>
</dbReference>
<accession>A0A1J4L065</accession>
<feature type="region of interest" description="Disordered" evidence="6">
    <location>
        <begin position="511"/>
        <end position="600"/>
    </location>
</feature>
<feature type="compositionally biased region" description="Low complexity" evidence="6">
    <location>
        <begin position="570"/>
        <end position="585"/>
    </location>
</feature>
<dbReference type="GeneID" id="94832427"/>
<dbReference type="SUPFAM" id="SSF82199">
    <property type="entry name" value="SET domain"/>
    <property type="match status" value="1"/>
</dbReference>
<dbReference type="PANTHER" id="PTHR46462:SF3">
    <property type="entry name" value="UPSET, ISOFORM A"/>
    <property type="match status" value="1"/>
</dbReference>
<reference evidence="8" key="1">
    <citation type="submission" date="2016-10" db="EMBL/GenBank/DDBJ databases">
        <authorList>
            <person name="Benchimol M."/>
            <person name="Almeida L.G."/>
            <person name="Vasconcelos A.T."/>
            <person name="Perreira-Neves A."/>
            <person name="Rosa I.A."/>
            <person name="Tasca T."/>
            <person name="Bogo M.R."/>
            <person name="de Souza W."/>
        </authorList>
    </citation>
    <scope>NUCLEOTIDE SEQUENCE [LARGE SCALE GENOMIC DNA]</scope>
    <source>
        <strain evidence="8">K</strain>
    </source>
</reference>
<protein>
    <recommendedName>
        <fullName evidence="7">PHD-type domain-containing protein</fullName>
    </recommendedName>
</protein>
<dbReference type="EMBL" id="MLAK01000250">
    <property type="protein sequence ID" value="OHT15245.1"/>
    <property type="molecule type" value="Genomic_DNA"/>
</dbReference>
<dbReference type="InterPro" id="IPR013083">
    <property type="entry name" value="Znf_RING/FYVE/PHD"/>
</dbReference>
<dbReference type="InterPro" id="IPR046341">
    <property type="entry name" value="SET_dom_sf"/>
</dbReference>
<keyword evidence="1" id="KW-0479">Metal-binding</keyword>
<dbReference type="SMART" id="SM00249">
    <property type="entry name" value="PHD"/>
    <property type="match status" value="2"/>
</dbReference>
<evidence type="ECO:0000256" key="5">
    <source>
        <dbReference type="PROSITE-ProRule" id="PRU00146"/>
    </source>
</evidence>
<dbReference type="AlphaFoldDB" id="A0A1J4L065"/>
<evidence type="ECO:0000256" key="1">
    <source>
        <dbReference type="ARBA" id="ARBA00022723"/>
    </source>
</evidence>
<feature type="compositionally biased region" description="Basic residues" evidence="6">
    <location>
        <begin position="643"/>
        <end position="654"/>
    </location>
</feature>
<keyword evidence="2 5" id="KW-0863">Zinc-finger</keyword>
<dbReference type="GO" id="GO:0008270">
    <property type="term" value="F:zinc ion binding"/>
    <property type="evidence" value="ECO:0007669"/>
    <property type="project" value="UniProtKB-KW"/>
</dbReference>
<proteinExistence type="predicted"/>
<name>A0A1J4L065_9EUKA</name>
<feature type="region of interest" description="Disordered" evidence="6">
    <location>
        <begin position="641"/>
        <end position="663"/>
    </location>
</feature>
<evidence type="ECO:0000313" key="9">
    <source>
        <dbReference type="Proteomes" id="UP000179807"/>
    </source>
</evidence>
<organism evidence="8 9">
    <name type="scientific">Tritrichomonas foetus</name>
    <dbReference type="NCBI Taxonomy" id="1144522"/>
    <lineage>
        <taxon>Eukaryota</taxon>
        <taxon>Metamonada</taxon>
        <taxon>Parabasalia</taxon>
        <taxon>Tritrichomonadida</taxon>
        <taxon>Tritrichomonadidae</taxon>
        <taxon>Tritrichomonas</taxon>
    </lineage>
</organism>
<comment type="caution">
    <text evidence="8">The sequence shown here is derived from an EMBL/GenBank/DDBJ whole genome shotgun (WGS) entry which is preliminary data.</text>
</comment>
<keyword evidence="4" id="KW-0156">Chromatin regulator</keyword>
<dbReference type="GO" id="GO:0006325">
    <property type="term" value="P:chromatin organization"/>
    <property type="evidence" value="ECO:0007669"/>
    <property type="project" value="UniProtKB-KW"/>
</dbReference>
<dbReference type="InterPro" id="IPR019787">
    <property type="entry name" value="Znf_PHD-finger"/>
</dbReference>
<dbReference type="VEuPathDB" id="TrichDB:TRFO_14281"/>
<evidence type="ECO:0000259" key="7">
    <source>
        <dbReference type="PROSITE" id="PS50016"/>
    </source>
</evidence>
<dbReference type="RefSeq" id="XP_068368381.1">
    <property type="nucleotide sequence ID" value="XM_068497723.1"/>
</dbReference>
<evidence type="ECO:0000256" key="4">
    <source>
        <dbReference type="ARBA" id="ARBA00022853"/>
    </source>
</evidence>
<dbReference type="InterPro" id="IPR011011">
    <property type="entry name" value="Znf_FYVE_PHD"/>
</dbReference>
<feature type="compositionally biased region" description="Basic residues" evidence="6">
    <location>
        <begin position="515"/>
        <end position="524"/>
    </location>
</feature>
<dbReference type="InterPro" id="IPR001965">
    <property type="entry name" value="Znf_PHD"/>
</dbReference>
<evidence type="ECO:0000256" key="2">
    <source>
        <dbReference type="ARBA" id="ARBA00022771"/>
    </source>
</evidence>
<feature type="compositionally biased region" description="Low complexity" evidence="6">
    <location>
        <begin position="525"/>
        <end position="561"/>
    </location>
</feature>
<dbReference type="PROSITE" id="PS50016">
    <property type="entry name" value="ZF_PHD_2"/>
    <property type="match status" value="1"/>
</dbReference>
<gene>
    <name evidence="8" type="ORF">TRFO_14281</name>
</gene>
<feature type="domain" description="PHD-type" evidence="7">
    <location>
        <begin position="118"/>
        <end position="166"/>
    </location>
</feature>
<keyword evidence="3" id="KW-0862">Zinc</keyword>
<evidence type="ECO:0000256" key="6">
    <source>
        <dbReference type="SAM" id="MobiDB-lite"/>
    </source>
</evidence>
<dbReference type="PANTHER" id="PTHR46462">
    <property type="entry name" value="UPSET, ISOFORM A"/>
    <property type="match status" value="1"/>
</dbReference>
<evidence type="ECO:0000313" key="8">
    <source>
        <dbReference type="EMBL" id="OHT15245.1"/>
    </source>
</evidence>